<comment type="caution">
    <text evidence="2">The sequence shown here is derived from an EMBL/GenBank/DDBJ whole genome shotgun (WGS) entry which is preliminary data.</text>
</comment>
<keyword evidence="3" id="KW-1185">Reference proteome</keyword>
<protein>
    <submittedName>
        <fullName evidence="2">Uncharacterized protein</fullName>
    </submittedName>
</protein>
<reference evidence="2 3" key="1">
    <citation type="submission" date="2019-12" db="EMBL/GenBank/DDBJ databases">
        <title>A genome sequence resource for the geographically widespread anthracnose pathogen Colletotrichum asianum.</title>
        <authorList>
            <person name="Meng Y."/>
        </authorList>
    </citation>
    <scope>NUCLEOTIDE SEQUENCE [LARGE SCALE GENOMIC DNA]</scope>
    <source>
        <strain evidence="2 3">ICMP 18580</strain>
    </source>
</reference>
<organism evidence="2 3">
    <name type="scientific">Colletotrichum asianum</name>
    <dbReference type="NCBI Taxonomy" id="702518"/>
    <lineage>
        <taxon>Eukaryota</taxon>
        <taxon>Fungi</taxon>
        <taxon>Dikarya</taxon>
        <taxon>Ascomycota</taxon>
        <taxon>Pezizomycotina</taxon>
        <taxon>Sordariomycetes</taxon>
        <taxon>Hypocreomycetidae</taxon>
        <taxon>Glomerellales</taxon>
        <taxon>Glomerellaceae</taxon>
        <taxon>Colletotrichum</taxon>
        <taxon>Colletotrichum gloeosporioides species complex</taxon>
    </lineage>
</organism>
<gene>
    <name evidence="2" type="ORF">GQ607_002116</name>
</gene>
<dbReference type="EMBL" id="WOWK01000006">
    <property type="protein sequence ID" value="KAF0330712.1"/>
    <property type="molecule type" value="Genomic_DNA"/>
</dbReference>
<name>A0A8H3ZWI0_9PEZI</name>
<sequence length="483" mass="52741">MAEPRIPGSNFGTMGTREEDWPDVDGDLDTEEGVEAMRRADAALHATIERSIQQRNAQSAHGETIPRALYIKAQNQQNQLTDEERQLLLSRGDVVGRALAHPDSLTTDGMHQALLWPPPDVVRANIQRATDGQLNTAIELYAKGKDALDRGQFNPMMNDEEAALLARRFHAVDDANFSEVGMSQALGQPGAAQAAELLSSMLGLDFAVFRAALVRQMGQMYPMRQIAPTFPAPGLVQSFPMTGPGAFAPQGQLRQRHGPAEIISAMTALHEQHRLGNITDEEVAARNNDYVAALRSSSQVPSLFSPNGFQSPWPAVTPPSNADRFGSGPWPPTARPQNPITIYANEAGVSGYGVEPGWSALSEDQKTAYRARSETLRREAWAQQETTLAEGPSPFAFPGPGPRQQPVRNLTGLSSRGERLPGVLARPGIITGLSVFRDEQETEWQEVLRRWEALPEEHRQAYEATAATANAAARAAFREGRTF</sequence>
<proteinExistence type="predicted"/>
<dbReference type="OrthoDB" id="4770730at2759"/>
<evidence type="ECO:0000313" key="3">
    <source>
        <dbReference type="Proteomes" id="UP000434172"/>
    </source>
</evidence>
<evidence type="ECO:0000313" key="2">
    <source>
        <dbReference type="EMBL" id="KAF0330712.1"/>
    </source>
</evidence>
<accession>A0A8H3ZWI0</accession>
<evidence type="ECO:0000256" key="1">
    <source>
        <dbReference type="SAM" id="MobiDB-lite"/>
    </source>
</evidence>
<dbReference type="Proteomes" id="UP000434172">
    <property type="component" value="Unassembled WGS sequence"/>
</dbReference>
<feature type="region of interest" description="Disordered" evidence="1">
    <location>
        <begin position="1"/>
        <end position="25"/>
    </location>
</feature>
<dbReference type="AlphaFoldDB" id="A0A8H3ZWI0"/>